<evidence type="ECO:0008006" key="3">
    <source>
        <dbReference type="Google" id="ProtNLM"/>
    </source>
</evidence>
<dbReference type="STRING" id="52560.SAMN04488082_10932"/>
<dbReference type="SUPFAM" id="SSF52980">
    <property type="entry name" value="Restriction endonuclease-like"/>
    <property type="match status" value="1"/>
</dbReference>
<name>A0A1I3V2V4_9BACT</name>
<evidence type="ECO:0000313" key="1">
    <source>
        <dbReference type="EMBL" id="SFJ89442.1"/>
    </source>
</evidence>
<dbReference type="EMBL" id="FORX01000009">
    <property type="protein sequence ID" value="SFJ89442.1"/>
    <property type="molecule type" value="Genomic_DNA"/>
</dbReference>
<accession>A0A1I3V2V4</accession>
<proteinExistence type="predicted"/>
<dbReference type="AlphaFoldDB" id="A0A1I3V2V4"/>
<keyword evidence="2" id="KW-1185">Reference proteome</keyword>
<dbReference type="OrthoDB" id="9798754at2"/>
<dbReference type="Gene3D" id="3.40.960.10">
    <property type="entry name" value="VSR Endonuclease"/>
    <property type="match status" value="1"/>
</dbReference>
<evidence type="ECO:0000313" key="2">
    <source>
        <dbReference type="Proteomes" id="UP000198635"/>
    </source>
</evidence>
<organism evidence="1 2">
    <name type="scientific">Desulfomicrobium apsheronum</name>
    <dbReference type="NCBI Taxonomy" id="52560"/>
    <lineage>
        <taxon>Bacteria</taxon>
        <taxon>Pseudomonadati</taxon>
        <taxon>Thermodesulfobacteriota</taxon>
        <taxon>Desulfovibrionia</taxon>
        <taxon>Desulfovibrionales</taxon>
        <taxon>Desulfomicrobiaceae</taxon>
        <taxon>Desulfomicrobium</taxon>
    </lineage>
</organism>
<protein>
    <recommendedName>
        <fullName evidence="3">DUF559 domain-containing protein</fullName>
    </recommendedName>
</protein>
<reference evidence="2" key="1">
    <citation type="submission" date="2016-10" db="EMBL/GenBank/DDBJ databases">
        <authorList>
            <person name="Varghese N."/>
            <person name="Submissions S."/>
        </authorList>
    </citation>
    <scope>NUCLEOTIDE SEQUENCE [LARGE SCALE GENOMIC DNA]</scope>
    <source>
        <strain evidence="2">DSM 5918</strain>
    </source>
</reference>
<gene>
    <name evidence="1" type="ORF">SAMN04488082_10932</name>
</gene>
<dbReference type="RefSeq" id="WP_092374906.1">
    <property type="nucleotide sequence ID" value="NZ_FORX01000009.1"/>
</dbReference>
<dbReference type="Proteomes" id="UP000198635">
    <property type="component" value="Unassembled WGS sequence"/>
</dbReference>
<sequence>MYTPSDEILNRPKELYELPFYTGLPENPITIDWSCGSMDEFLKLDILTLDGAQPPEEEHWRANKGVLYTDITKESFEIYSKRKAKFQLVSIVVNAYSFRDVKGVIHAKPYNISLFPFSKREKVQYIPIDYLKAISMSEINSRSSIYIGFNPFKKAYGVFSPGGLMTGMNIESDMIGFIDNTFAVVSPFDHNSVTPPFIQDSKIANDFNKYRNRIYFKAFKTLKPRKIWGCDSPIELFLLQAMDYLGLSPMIQTMIGEDGYIASNYHTLWNDKKLRREFKIITEADFYFPEEKLAVFCDSKEFHSSDKAKEKDSLIDKRLDSIGIKSLRIYGKDIVDSPMNCAKRVESVLS</sequence>
<dbReference type="InterPro" id="IPR011335">
    <property type="entry name" value="Restrct_endonuc-II-like"/>
</dbReference>